<name>A0ABT1CC31_9HYPH</name>
<reference evidence="1 2" key="1">
    <citation type="submission" date="2022-06" db="EMBL/GenBank/DDBJ databases">
        <title>Mesorhizobium sp. strain RP14 Genome sequencing and assembly.</title>
        <authorList>
            <person name="Kim I."/>
        </authorList>
    </citation>
    <scope>NUCLEOTIDE SEQUENCE [LARGE SCALE GENOMIC DNA]</scope>
    <source>
        <strain evidence="2">RP14(2022)</strain>
    </source>
</reference>
<evidence type="ECO:0000313" key="2">
    <source>
        <dbReference type="Proteomes" id="UP001205906"/>
    </source>
</evidence>
<gene>
    <name evidence="1" type="ORF">NGM99_17160</name>
</gene>
<organism evidence="1 2">
    <name type="scientific">Mesorhizobium liriopis</name>
    <dbReference type="NCBI Taxonomy" id="2953882"/>
    <lineage>
        <taxon>Bacteria</taxon>
        <taxon>Pseudomonadati</taxon>
        <taxon>Pseudomonadota</taxon>
        <taxon>Alphaproteobacteria</taxon>
        <taxon>Hyphomicrobiales</taxon>
        <taxon>Phyllobacteriaceae</taxon>
        <taxon>Mesorhizobium</taxon>
    </lineage>
</organism>
<accession>A0ABT1CC31</accession>
<comment type="caution">
    <text evidence="1">The sequence shown here is derived from an EMBL/GenBank/DDBJ whole genome shotgun (WGS) entry which is preliminary data.</text>
</comment>
<sequence>MSSAKHRINSTGRKRLNLEKVDIRLLTVKHGQPLQATASLKLEDEGFDDDATVVIEAYHSSSGMRFDCGTVANLSIPTVMTLDEVDQGGNVLFRVKIIDSKVQGRLIASAERIQPRSDDDEEGRRSLFPIIERDLGSLSWKVDIEGDAAPALVLNSAVPGFKFRILENPLLQGVLLPAALRIVLEKIAQDPASEEGDWKEQWLEYCRHDLGNEDDPSELSAEDREIWVFELVERFCESKDFIGKIKKALEGDE</sequence>
<dbReference type="RefSeq" id="WP_252821154.1">
    <property type="nucleotide sequence ID" value="NZ_JAMXQS010000008.1"/>
</dbReference>
<evidence type="ECO:0000313" key="1">
    <source>
        <dbReference type="EMBL" id="MCO6051516.1"/>
    </source>
</evidence>
<dbReference type="Proteomes" id="UP001205906">
    <property type="component" value="Unassembled WGS sequence"/>
</dbReference>
<dbReference type="EMBL" id="JAMXQS010000008">
    <property type="protein sequence ID" value="MCO6051516.1"/>
    <property type="molecule type" value="Genomic_DNA"/>
</dbReference>
<proteinExistence type="predicted"/>
<protein>
    <submittedName>
        <fullName evidence="1">Uncharacterized protein</fullName>
    </submittedName>
</protein>
<keyword evidence="2" id="KW-1185">Reference proteome</keyword>